<dbReference type="EMBL" id="CP014230">
    <property type="protein sequence ID" value="AMD92136.1"/>
    <property type="molecule type" value="Genomic_DNA"/>
</dbReference>
<feature type="transmembrane region" description="Helical" evidence="1">
    <location>
        <begin position="15"/>
        <end position="36"/>
    </location>
</feature>
<dbReference type="AlphaFoldDB" id="A0A109W5I1"/>
<dbReference type="InterPro" id="IPR011733">
    <property type="entry name" value="CHP02185_IM"/>
</dbReference>
<sequence length="182" mass="19725">MTDTYPKPYWMVRELVTIGVFAALVKVSSLLVALIGGGMNPLTLILKNLLFTSLLLVLLFKIRKPGTLLLFNAVSIMVSMLLMGGGFFLLPSVILAGFVAEGLILVLGGYGRAWAVMLGVACFDLVSKGLSLGISWFFVREQPQLLWMTGLFVVIGYAGALLGLPVGSRFVRELRHAGIIHQ</sequence>
<dbReference type="Proteomes" id="UP000063964">
    <property type="component" value="Chromosome"/>
</dbReference>
<keyword evidence="1" id="KW-0472">Membrane</keyword>
<keyword evidence="1" id="KW-0812">Transmembrane</keyword>
<keyword evidence="1" id="KW-1133">Transmembrane helix</keyword>
<evidence type="ECO:0000313" key="3">
    <source>
        <dbReference type="Proteomes" id="UP000063964"/>
    </source>
</evidence>
<feature type="transmembrane region" description="Helical" evidence="1">
    <location>
        <begin position="89"/>
        <end position="107"/>
    </location>
</feature>
<evidence type="ECO:0000256" key="1">
    <source>
        <dbReference type="SAM" id="Phobius"/>
    </source>
</evidence>
<feature type="transmembrane region" description="Helical" evidence="1">
    <location>
        <begin position="67"/>
        <end position="83"/>
    </location>
</feature>
<protein>
    <submittedName>
        <fullName evidence="2">Uncharacterized protein</fullName>
    </submittedName>
</protein>
<dbReference type="KEGG" id="doa:AXF15_02780"/>
<feature type="transmembrane region" description="Helical" evidence="1">
    <location>
        <begin position="145"/>
        <end position="166"/>
    </location>
</feature>
<evidence type="ECO:0000313" key="2">
    <source>
        <dbReference type="EMBL" id="AMD92136.1"/>
    </source>
</evidence>
<name>A0A109W5I1_9BACT</name>
<accession>A0A109W5I1</accession>
<gene>
    <name evidence="2" type="ORF">AXF15_02780</name>
</gene>
<dbReference type="Pfam" id="PF09605">
    <property type="entry name" value="Trep_Strep"/>
    <property type="match status" value="1"/>
</dbReference>
<reference evidence="3" key="1">
    <citation type="submission" date="2016-02" db="EMBL/GenBank/DDBJ databases">
        <authorList>
            <person name="Holder M.E."/>
            <person name="Ajami N.J."/>
            <person name="Petrosino J.F."/>
        </authorList>
    </citation>
    <scope>NUCLEOTIDE SEQUENCE [LARGE SCALE GENOMIC DNA]</scope>
    <source>
        <strain evidence="3">DSM 12838</strain>
    </source>
</reference>
<dbReference type="OrthoDB" id="5421299at2"/>
<keyword evidence="3" id="KW-1185">Reference proteome</keyword>
<feature type="transmembrane region" description="Helical" evidence="1">
    <location>
        <begin position="114"/>
        <end position="139"/>
    </location>
</feature>
<dbReference type="RefSeq" id="WP_066603022.1">
    <property type="nucleotide sequence ID" value="NZ_CP014230.1"/>
</dbReference>
<organism evidence="2 3">
    <name type="scientific">Desulfomicrobium orale DSM 12838</name>
    <dbReference type="NCBI Taxonomy" id="888061"/>
    <lineage>
        <taxon>Bacteria</taxon>
        <taxon>Pseudomonadati</taxon>
        <taxon>Thermodesulfobacteriota</taxon>
        <taxon>Desulfovibrionia</taxon>
        <taxon>Desulfovibrionales</taxon>
        <taxon>Desulfomicrobiaceae</taxon>
        <taxon>Desulfomicrobium</taxon>
    </lineage>
</organism>
<proteinExistence type="predicted"/>
<feature type="transmembrane region" description="Helical" evidence="1">
    <location>
        <begin position="42"/>
        <end position="60"/>
    </location>
</feature>
<dbReference type="STRING" id="888061.AXF15_02780"/>